<dbReference type="STRING" id="402596.SAMN04489844_3786"/>
<evidence type="ECO:0000259" key="1">
    <source>
        <dbReference type="Pfam" id="PF13460"/>
    </source>
</evidence>
<feature type="domain" description="NAD(P)-binding" evidence="1">
    <location>
        <begin position="17"/>
        <end position="155"/>
    </location>
</feature>
<dbReference type="OrthoDB" id="9771302at2"/>
<proteinExistence type="predicted"/>
<evidence type="ECO:0000313" key="3">
    <source>
        <dbReference type="Proteomes" id="UP000198742"/>
    </source>
</evidence>
<protein>
    <submittedName>
        <fullName evidence="2">Uncharacterized conserved protein YbjT, contains NAD(P)-binding and DUF2867 domains</fullName>
    </submittedName>
</protein>
<dbReference type="InterPro" id="IPR036291">
    <property type="entry name" value="NAD(P)-bd_dom_sf"/>
</dbReference>
<dbReference type="AlphaFoldDB" id="A0A1H4YDD7"/>
<dbReference type="Pfam" id="PF13460">
    <property type="entry name" value="NAD_binding_10"/>
    <property type="match status" value="1"/>
</dbReference>
<name>A0A1H4YDD7_9ACTN</name>
<dbReference type="EMBL" id="FNRT01000002">
    <property type="protein sequence ID" value="SED15240.1"/>
    <property type="molecule type" value="Genomic_DNA"/>
</dbReference>
<dbReference type="RefSeq" id="WP_090971071.1">
    <property type="nucleotide sequence ID" value="NZ_FNRT01000002.1"/>
</dbReference>
<accession>A0A1H4YDD7</accession>
<evidence type="ECO:0000313" key="2">
    <source>
        <dbReference type="EMBL" id="SED15240.1"/>
    </source>
</evidence>
<keyword evidence="3" id="KW-1185">Reference proteome</keyword>
<dbReference type="Gene3D" id="3.40.50.720">
    <property type="entry name" value="NAD(P)-binding Rossmann-like Domain"/>
    <property type="match status" value="1"/>
</dbReference>
<gene>
    <name evidence="2" type="ORF">SAMN04489844_3786</name>
</gene>
<dbReference type="InterPro" id="IPR051207">
    <property type="entry name" value="ComplexI_NDUFA9_subunit"/>
</dbReference>
<dbReference type="GO" id="GO:0044877">
    <property type="term" value="F:protein-containing complex binding"/>
    <property type="evidence" value="ECO:0007669"/>
    <property type="project" value="TreeGrafter"/>
</dbReference>
<dbReference type="Proteomes" id="UP000198742">
    <property type="component" value="Unassembled WGS sequence"/>
</dbReference>
<dbReference type="SUPFAM" id="SSF51735">
    <property type="entry name" value="NAD(P)-binding Rossmann-fold domains"/>
    <property type="match status" value="1"/>
</dbReference>
<organism evidence="2 3">
    <name type="scientific">Nocardioides exalbidus</name>
    <dbReference type="NCBI Taxonomy" id="402596"/>
    <lineage>
        <taxon>Bacteria</taxon>
        <taxon>Bacillati</taxon>
        <taxon>Actinomycetota</taxon>
        <taxon>Actinomycetes</taxon>
        <taxon>Propionibacteriales</taxon>
        <taxon>Nocardioidaceae</taxon>
        <taxon>Nocardioides</taxon>
    </lineage>
</organism>
<reference evidence="3" key="1">
    <citation type="submission" date="2016-10" db="EMBL/GenBank/DDBJ databases">
        <authorList>
            <person name="Varghese N."/>
            <person name="Submissions S."/>
        </authorList>
    </citation>
    <scope>NUCLEOTIDE SEQUENCE [LARGE SCALE GENOMIC DNA]</scope>
    <source>
        <strain evidence="3">DSM 22017</strain>
    </source>
</reference>
<sequence>MNTTSNRSPHLTIAVAGGTGTVGAYVVDYARAKGHDVVVLSRSTGVDLIEGTGLARALRGVDVVIDVSSTQTQKADESRNFFGTVTRHLLAVEKELGVSHHVALSIVGVDDAPEGYYAGKVLQEELVMAGEVPWTILRATQFHEFAEQIFGAVRLGPLVVVPKMVSRPVAAREVAARLVELAESGPSGRTRDLRGPRSESMTSMVRGYARAAGLRGSVVALPLPGVLGKAMRDGTLTGSDSAESATETFDDWLAGIRPS</sequence>
<dbReference type="PANTHER" id="PTHR12126">
    <property type="entry name" value="NADH-UBIQUINONE OXIDOREDUCTASE 39 KDA SUBUNIT-RELATED"/>
    <property type="match status" value="1"/>
</dbReference>
<dbReference type="PANTHER" id="PTHR12126:SF11">
    <property type="entry name" value="NADH DEHYDROGENASE [UBIQUINONE] 1 ALPHA SUBCOMPLEX SUBUNIT 9, MITOCHONDRIAL"/>
    <property type="match status" value="1"/>
</dbReference>
<dbReference type="InterPro" id="IPR016040">
    <property type="entry name" value="NAD(P)-bd_dom"/>
</dbReference>